<dbReference type="InterPro" id="IPR050590">
    <property type="entry name" value="Exosome_comp_Rrp42_subfam"/>
</dbReference>
<feature type="domain" description="Exoribonuclease phosphorolytic" evidence="11">
    <location>
        <begin position="203"/>
        <end position="248"/>
    </location>
</feature>
<dbReference type="GO" id="GO:0005730">
    <property type="term" value="C:nucleolus"/>
    <property type="evidence" value="ECO:0007669"/>
    <property type="project" value="UniProtKB-SubCell"/>
</dbReference>
<evidence type="ECO:0000256" key="5">
    <source>
        <dbReference type="ARBA" id="ARBA00022552"/>
    </source>
</evidence>
<evidence type="ECO:0000256" key="7">
    <source>
        <dbReference type="ARBA" id="ARBA00022884"/>
    </source>
</evidence>
<dbReference type="GO" id="GO:0071028">
    <property type="term" value="P:nuclear mRNA surveillance"/>
    <property type="evidence" value="ECO:0007669"/>
    <property type="project" value="TreeGrafter"/>
</dbReference>
<dbReference type="AlphaFoldDB" id="A0A9W8B6J1"/>
<dbReference type="GO" id="GO:0000177">
    <property type="term" value="C:cytoplasmic exosome (RNase complex)"/>
    <property type="evidence" value="ECO:0007669"/>
    <property type="project" value="TreeGrafter"/>
</dbReference>
<dbReference type="InterPro" id="IPR020568">
    <property type="entry name" value="Ribosomal_Su5_D2-typ_SF"/>
</dbReference>
<evidence type="ECO:0000256" key="3">
    <source>
        <dbReference type="ARBA" id="ARBA00006678"/>
    </source>
</evidence>
<dbReference type="EMBL" id="JANBQB010000289">
    <property type="protein sequence ID" value="KAJ1978238.1"/>
    <property type="molecule type" value="Genomic_DNA"/>
</dbReference>
<sequence>MAPDIKPVVLSAAAFEKIAPEEFYKRFVQNNVRPDGRSLERFRPTSLQINSVTTANGSAVVRLGNTMVVCGIKAEVAEPRADAPNLGYIVPNVELAPICSPQFKAGPPGELSQAIGHQLNRILDLGKVLKLDQLCIEEHQAVWCLYADVTCLTYEGNILDAALLALMAALTHMRLPQATLNEDTGVVTTSLTDDSTPLVIDRPVYAATFAMFPDQVLLADPTDTEEAIAEALVSVVLDDQGRQCCIWTHGTQPQDYTRCTERLLTLAQQRTTTLQSLVTANAPQS</sequence>
<dbReference type="GO" id="GO:0034473">
    <property type="term" value="P:U1 snRNA 3'-end processing"/>
    <property type="evidence" value="ECO:0007669"/>
    <property type="project" value="TreeGrafter"/>
</dbReference>
<keyword evidence="8" id="KW-0539">Nucleus</keyword>
<organism evidence="12 13">
    <name type="scientific">Dimargaris verticillata</name>
    <dbReference type="NCBI Taxonomy" id="2761393"/>
    <lineage>
        <taxon>Eukaryota</taxon>
        <taxon>Fungi</taxon>
        <taxon>Fungi incertae sedis</taxon>
        <taxon>Zoopagomycota</taxon>
        <taxon>Kickxellomycotina</taxon>
        <taxon>Dimargaritomycetes</taxon>
        <taxon>Dimargaritales</taxon>
        <taxon>Dimargaritaceae</taxon>
        <taxon>Dimargaris</taxon>
    </lineage>
</organism>
<dbReference type="SUPFAM" id="SSF55666">
    <property type="entry name" value="Ribonuclease PH domain 2-like"/>
    <property type="match status" value="1"/>
</dbReference>
<dbReference type="Pfam" id="PF03725">
    <property type="entry name" value="RNase_PH_C"/>
    <property type="match status" value="1"/>
</dbReference>
<keyword evidence="13" id="KW-1185">Reference proteome</keyword>
<dbReference type="OrthoDB" id="45882at2759"/>
<dbReference type="Gene3D" id="3.30.230.70">
    <property type="entry name" value="GHMP Kinase, N-terminal domain"/>
    <property type="match status" value="1"/>
</dbReference>
<evidence type="ECO:0000313" key="12">
    <source>
        <dbReference type="EMBL" id="KAJ1978238.1"/>
    </source>
</evidence>
<dbReference type="InterPro" id="IPR033196">
    <property type="entry name" value="Rrp43"/>
</dbReference>
<evidence type="ECO:0000256" key="1">
    <source>
        <dbReference type="ARBA" id="ARBA00004496"/>
    </source>
</evidence>
<accession>A0A9W8B6J1</accession>
<dbReference type="GO" id="GO:0071038">
    <property type="term" value="P:TRAMP-dependent tRNA surveillance pathway"/>
    <property type="evidence" value="ECO:0007669"/>
    <property type="project" value="TreeGrafter"/>
</dbReference>
<dbReference type="CDD" id="cd11369">
    <property type="entry name" value="RNase_PH_RRP43"/>
    <property type="match status" value="1"/>
</dbReference>
<dbReference type="FunFam" id="3.30.230.70:FF:000017">
    <property type="entry name" value="Exosome complex component Rrp42"/>
    <property type="match status" value="1"/>
</dbReference>
<evidence type="ECO:0000256" key="2">
    <source>
        <dbReference type="ARBA" id="ARBA00004604"/>
    </source>
</evidence>
<dbReference type="GO" id="GO:0034476">
    <property type="term" value="P:U5 snRNA 3'-end processing"/>
    <property type="evidence" value="ECO:0007669"/>
    <property type="project" value="TreeGrafter"/>
</dbReference>
<dbReference type="GO" id="GO:0034475">
    <property type="term" value="P:U4 snRNA 3'-end processing"/>
    <property type="evidence" value="ECO:0007669"/>
    <property type="project" value="TreeGrafter"/>
</dbReference>
<evidence type="ECO:0000259" key="10">
    <source>
        <dbReference type="Pfam" id="PF01138"/>
    </source>
</evidence>
<name>A0A9W8B6J1_9FUNG</name>
<dbReference type="GO" id="GO:0016075">
    <property type="term" value="P:rRNA catabolic process"/>
    <property type="evidence" value="ECO:0007669"/>
    <property type="project" value="TreeGrafter"/>
</dbReference>
<proteinExistence type="inferred from homology"/>
<dbReference type="InterPro" id="IPR015847">
    <property type="entry name" value="ExoRNase_PH_dom2"/>
</dbReference>
<gene>
    <name evidence="12" type="ORF">H4R34_003279</name>
</gene>
<dbReference type="SUPFAM" id="SSF54211">
    <property type="entry name" value="Ribosomal protein S5 domain 2-like"/>
    <property type="match status" value="1"/>
</dbReference>
<keyword evidence="5" id="KW-0698">rRNA processing</keyword>
<dbReference type="InterPro" id="IPR001247">
    <property type="entry name" value="ExoRNase_PH_dom1"/>
</dbReference>
<evidence type="ECO:0000256" key="8">
    <source>
        <dbReference type="ARBA" id="ARBA00023242"/>
    </source>
</evidence>
<dbReference type="GO" id="GO:0000467">
    <property type="term" value="P:exonucleolytic trimming to generate mature 3'-end of 5.8S rRNA from tricistronic rRNA transcript (SSU-rRNA, 5.8S rRNA, LSU-rRNA)"/>
    <property type="evidence" value="ECO:0007669"/>
    <property type="project" value="TreeGrafter"/>
</dbReference>
<dbReference type="Proteomes" id="UP001151582">
    <property type="component" value="Unassembled WGS sequence"/>
</dbReference>
<dbReference type="PANTHER" id="PTHR11097">
    <property type="entry name" value="EXOSOME COMPLEX EXONUCLEASE RIBOSOMAL RNA PROCESSING PROTEIN"/>
    <property type="match status" value="1"/>
</dbReference>
<dbReference type="InterPro" id="IPR027408">
    <property type="entry name" value="PNPase/RNase_PH_dom_sf"/>
</dbReference>
<dbReference type="GO" id="GO:0000176">
    <property type="term" value="C:nuclear exosome (RNase complex)"/>
    <property type="evidence" value="ECO:0007669"/>
    <property type="project" value="TreeGrafter"/>
</dbReference>
<dbReference type="PANTHER" id="PTHR11097:SF9">
    <property type="entry name" value="EXOSOME COMPLEX COMPONENT RRP43"/>
    <property type="match status" value="1"/>
</dbReference>
<evidence type="ECO:0000256" key="9">
    <source>
        <dbReference type="ARBA" id="ARBA00030617"/>
    </source>
</evidence>
<dbReference type="Pfam" id="PF01138">
    <property type="entry name" value="RNase_PH"/>
    <property type="match status" value="1"/>
</dbReference>
<comment type="subcellular location">
    <subcellularLocation>
        <location evidence="1">Cytoplasm</location>
    </subcellularLocation>
    <subcellularLocation>
        <location evidence="2">Nucleus</location>
        <location evidence="2">Nucleolus</location>
    </subcellularLocation>
</comment>
<evidence type="ECO:0000313" key="13">
    <source>
        <dbReference type="Proteomes" id="UP001151582"/>
    </source>
</evidence>
<evidence type="ECO:0000259" key="11">
    <source>
        <dbReference type="Pfam" id="PF03725"/>
    </source>
</evidence>
<evidence type="ECO:0000256" key="6">
    <source>
        <dbReference type="ARBA" id="ARBA00022835"/>
    </source>
</evidence>
<comment type="caution">
    <text evidence="12">The sequence shown here is derived from an EMBL/GenBank/DDBJ whole genome shotgun (WGS) entry which is preliminary data.</text>
</comment>
<dbReference type="GO" id="GO:0035925">
    <property type="term" value="F:mRNA 3'-UTR AU-rich region binding"/>
    <property type="evidence" value="ECO:0007669"/>
    <property type="project" value="TreeGrafter"/>
</dbReference>
<keyword evidence="6" id="KW-0271">Exosome</keyword>
<keyword evidence="4" id="KW-0963">Cytoplasm</keyword>
<keyword evidence="7" id="KW-0694">RNA-binding</keyword>
<evidence type="ECO:0000256" key="4">
    <source>
        <dbReference type="ARBA" id="ARBA00022490"/>
    </source>
</evidence>
<protein>
    <recommendedName>
        <fullName evidence="9">Ribosomal RNA-processing protein 43</fullName>
    </recommendedName>
</protein>
<dbReference type="InterPro" id="IPR036345">
    <property type="entry name" value="ExoRNase_PH_dom2_sf"/>
</dbReference>
<dbReference type="GO" id="GO:0071035">
    <property type="term" value="P:nuclear polyadenylation-dependent rRNA catabolic process"/>
    <property type="evidence" value="ECO:0007669"/>
    <property type="project" value="TreeGrafter"/>
</dbReference>
<feature type="domain" description="Exoribonuclease phosphorolytic" evidence="10">
    <location>
        <begin position="42"/>
        <end position="176"/>
    </location>
</feature>
<reference evidence="12" key="1">
    <citation type="submission" date="2022-07" db="EMBL/GenBank/DDBJ databases">
        <title>Phylogenomic reconstructions and comparative analyses of Kickxellomycotina fungi.</title>
        <authorList>
            <person name="Reynolds N.K."/>
            <person name="Stajich J.E."/>
            <person name="Barry K."/>
            <person name="Grigoriev I.V."/>
            <person name="Crous P."/>
            <person name="Smith M.E."/>
        </authorList>
    </citation>
    <scope>NUCLEOTIDE SEQUENCE</scope>
    <source>
        <strain evidence="12">RSA 567</strain>
    </source>
</reference>
<comment type="similarity">
    <text evidence="3">Belongs to the RNase PH family.</text>
</comment>